<evidence type="ECO:0000313" key="1">
    <source>
        <dbReference type="EMBL" id="MFC7392730.1"/>
    </source>
</evidence>
<reference evidence="2" key="1">
    <citation type="journal article" date="2019" name="Int. J. Syst. Evol. Microbiol.">
        <title>The Global Catalogue of Microorganisms (GCM) 10K type strain sequencing project: providing services to taxonomists for standard genome sequencing and annotation.</title>
        <authorList>
            <consortium name="The Broad Institute Genomics Platform"/>
            <consortium name="The Broad Institute Genome Sequencing Center for Infectious Disease"/>
            <person name="Wu L."/>
            <person name="Ma J."/>
        </authorList>
    </citation>
    <scope>NUCLEOTIDE SEQUENCE [LARGE SCALE GENOMIC DNA]</scope>
    <source>
        <strain evidence="2">CGMCC 1.16305</strain>
    </source>
</reference>
<sequence>MKNGKSWYKLDNAGRLYSSTISSRATTLFRVSATLTSTVDQAILQQALEATLERFPFLQVQLKKGFFWYYFEETNEIPEVSEEIYYPCMSLSIRRRGTFPFCVLYYKKRIAVEFSHSLTDGTAALKFLTELIIQYLNLKESLPVKNVTVNEEQLKAETEDGFQKYYEKDIPPLTHSLENAYKLPIKIDDQGVYHITTGIIDVKSLKQKAKEYKVSISIFLTAVYIDVLLNIQKSANQQKKPVVINVPVNMRAFFPSLTMRNFFVSITPSVDPRLGEYQFTEVLAEVKHEFNRLLSPKKLKQYIKMNVKREKSLFLRMIPLPIKDLIAPFIYSIFGEKQYTSGLSNLGIANVPNGVQPFIERFECYPPPSIGNKVKAMMISYKDHTYISFGSLSKNRILEREFFRRLRKLGMNIKIETNTEGS</sequence>
<proteinExistence type="predicted"/>
<evidence type="ECO:0000313" key="2">
    <source>
        <dbReference type="Proteomes" id="UP001596505"/>
    </source>
</evidence>
<organism evidence="1 2">
    <name type="scientific">Scopulibacillus cellulosilyticus</name>
    <dbReference type="NCBI Taxonomy" id="2665665"/>
    <lineage>
        <taxon>Bacteria</taxon>
        <taxon>Bacillati</taxon>
        <taxon>Bacillota</taxon>
        <taxon>Bacilli</taxon>
        <taxon>Bacillales</taxon>
        <taxon>Sporolactobacillaceae</taxon>
        <taxon>Scopulibacillus</taxon>
    </lineage>
</organism>
<keyword evidence="2" id="KW-1185">Reference proteome</keyword>
<protein>
    <submittedName>
        <fullName evidence="1">Alcohol acetyltransferase</fullName>
    </submittedName>
</protein>
<name>A0ABW2PYC3_9BACL</name>
<gene>
    <name evidence="1" type="ORF">ACFQRG_06995</name>
</gene>
<dbReference type="EMBL" id="JBHTCO010000005">
    <property type="protein sequence ID" value="MFC7392730.1"/>
    <property type="molecule type" value="Genomic_DNA"/>
</dbReference>
<comment type="caution">
    <text evidence="1">The sequence shown here is derived from an EMBL/GenBank/DDBJ whole genome shotgun (WGS) entry which is preliminary data.</text>
</comment>
<accession>A0ABW2PYC3</accession>
<dbReference type="Proteomes" id="UP001596505">
    <property type="component" value="Unassembled WGS sequence"/>
</dbReference>
<dbReference type="RefSeq" id="WP_380965144.1">
    <property type="nucleotide sequence ID" value="NZ_JBHTCO010000005.1"/>
</dbReference>